<comment type="caution">
    <text evidence="2">The sequence shown here is derived from an EMBL/GenBank/DDBJ whole genome shotgun (WGS) entry which is preliminary data.</text>
</comment>
<organism evidence="2 3">
    <name type="scientific">Lasiosphaeris hirsuta</name>
    <dbReference type="NCBI Taxonomy" id="260670"/>
    <lineage>
        <taxon>Eukaryota</taxon>
        <taxon>Fungi</taxon>
        <taxon>Dikarya</taxon>
        <taxon>Ascomycota</taxon>
        <taxon>Pezizomycotina</taxon>
        <taxon>Sordariomycetes</taxon>
        <taxon>Sordariomycetidae</taxon>
        <taxon>Sordariales</taxon>
        <taxon>Lasiosphaeriaceae</taxon>
        <taxon>Lasiosphaeris</taxon>
    </lineage>
</organism>
<keyword evidence="3" id="KW-1185">Reference proteome</keyword>
<gene>
    <name evidence="2" type="ORF">B0H67DRAFT_558161</name>
</gene>
<accession>A0AA39ZXQ5</accession>
<feature type="transmembrane region" description="Helical" evidence="1">
    <location>
        <begin position="163"/>
        <end position="182"/>
    </location>
</feature>
<reference evidence="2" key="1">
    <citation type="submission" date="2023-06" db="EMBL/GenBank/DDBJ databases">
        <title>Genome-scale phylogeny and comparative genomics of the fungal order Sordariales.</title>
        <authorList>
            <consortium name="Lawrence Berkeley National Laboratory"/>
            <person name="Hensen N."/>
            <person name="Bonometti L."/>
            <person name="Westerberg I."/>
            <person name="Brannstrom I.O."/>
            <person name="Guillou S."/>
            <person name="Cros-Aarteil S."/>
            <person name="Calhoun S."/>
            <person name="Haridas S."/>
            <person name="Kuo A."/>
            <person name="Mondo S."/>
            <person name="Pangilinan J."/>
            <person name="Riley R."/>
            <person name="Labutti K."/>
            <person name="Andreopoulos B."/>
            <person name="Lipzen A."/>
            <person name="Chen C."/>
            <person name="Yanf M."/>
            <person name="Daum C."/>
            <person name="Ng V."/>
            <person name="Clum A."/>
            <person name="Steindorff A."/>
            <person name="Ohm R."/>
            <person name="Martin F."/>
            <person name="Silar P."/>
            <person name="Natvig D."/>
            <person name="Lalanne C."/>
            <person name="Gautier V."/>
            <person name="Ament-Velasquez S.L."/>
            <person name="Kruys A."/>
            <person name="Hutchinson M.I."/>
            <person name="Powell A.J."/>
            <person name="Barry K."/>
            <person name="Miller A.N."/>
            <person name="Grigoriev I.V."/>
            <person name="Debuchy R."/>
            <person name="Gladieux P."/>
            <person name="Thoren M.H."/>
            <person name="Johannesson H."/>
        </authorList>
    </citation>
    <scope>NUCLEOTIDE SEQUENCE</scope>
    <source>
        <strain evidence="2">SMH4607-1</strain>
    </source>
</reference>
<protein>
    <recommendedName>
        <fullName evidence="4">Tetraspanin</fullName>
    </recommendedName>
</protein>
<keyword evidence="1" id="KW-0472">Membrane</keyword>
<dbReference type="AlphaFoldDB" id="A0AA39ZXQ5"/>
<evidence type="ECO:0000313" key="3">
    <source>
        <dbReference type="Proteomes" id="UP001172102"/>
    </source>
</evidence>
<dbReference type="Proteomes" id="UP001172102">
    <property type="component" value="Unassembled WGS sequence"/>
</dbReference>
<feature type="transmembrane region" description="Helical" evidence="1">
    <location>
        <begin position="7"/>
        <end position="28"/>
    </location>
</feature>
<sequence length="295" mass="31708">MTPKSWVTPSVYILVLLALTGVAIYAHIKTTSLSLPTSPLLTLLPALLPAISLLTTLPRLTNALLPWALQTLQLLLTTILATLLLSPTPPCTLETKWRAFWTSHDATKIRAIQDALDCCGFRSVKDMAWPFPSKEGGVACAARFGRTEACAGPWEAAMRGEKGTLAGVVLVVGVVQIVYIVAARMGRREGVWGLLGGCGRGLSRAGGRRGQRGLGRCLGAWWMSRRRRRGGTIGAGLLVGRRRPGERYGTMGAVRLGMEGRGIVSSLFGSRSMIRGRMRGRSDCLGVNGGGVVWW</sequence>
<feature type="transmembrane region" description="Helical" evidence="1">
    <location>
        <begin position="64"/>
        <end position="85"/>
    </location>
</feature>
<dbReference type="EMBL" id="JAUKUA010000007">
    <property type="protein sequence ID" value="KAK0705587.1"/>
    <property type="molecule type" value="Genomic_DNA"/>
</dbReference>
<evidence type="ECO:0000313" key="2">
    <source>
        <dbReference type="EMBL" id="KAK0705587.1"/>
    </source>
</evidence>
<evidence type="ECO:0008006" key="4">
    <source>
        <dbReference type="Google" id="ProtNLM"/>
    </source>
</evidence>
<evidence type="ECO:0000256" key="1">
    <source>
        <dbReference type="SAM" id="Phobius"/>
    </source>
</evidence>
<proteinExistence type="predicted"/>
<name>A0AA39ZXQ5_9PEZI</name>
<keyword evidence="1" id="KW-1133">Transmembrane helix</keyword>
<keyword evidence="1" id="KW-0812">Transmembrane</keyword>
<feature type="transmembrane region" description="Helical" evidence="1">
    <location>
        <begin position="40"/>
        <end position="57"/>
    </location>
</feature>